<sequence>MAMLVSVKMIRGFGLPISIKHYTQNPITKSSSSSIDSLVFFLSLVNSQSPPSRSNSSCSSHSRFSLSLINLYLWRPLPRSSSF</sequence>
<reference evidence="1 2" key="1">
    <citation type="submission" date="2024-01" db="EMBL/GenBank/DDBJ databases">
        <title>Genome assemblies of Stephania.</title>
        <authorList>
            <person name="Yang L."/>
        </authorList>
    </citation>
    <scope>NUCLEOTIDE SEQUENCE [LARGE SCALE GENOMIC DNA]</scope>
    <source>
        <strain evidence="1">JXDWG</strain>
        <tissue evidence="1">Leaf</tissue>
    </source>
</reference>
<gene>
    <name evidence="1" type="ORF">Scep_029603</name>
</gene>
<keyword evidence="2" id="KW-1185">Reference proteome</keyword>
<name>A0AAP0E2I1_9MAGN</name>
<dbReference type="AlphaFoldDB" id="A0AAP0E2I1"/>
<protein>
    <submittedName>
        <fullName evidence="1">Uncharacterized protein</fullName>
    </submittedName>
</protein>
<comment type="caution">
    <text evidence="1">The sequence shown here is derived from an EMBL/GenBank/DDBJ whole genome shotgun (WGS) entry which is preliminary data.</text>
</comment>
<dbReference type="Proteomes" id="UP001419268">
    <property type="component" value="Unassembled WGS sequence"/>
</dbReference>
<organism evidence="1 2">
    <name type="scientific">Stephania cephalantha</name>
    <dbReference type="NCBI Taxonomy" id="152367"/>
    <lineage>
        <taxon>Eukaryota</taxon>
        <taxon>Viridiplantae</taxon>
        <taxon>Streptophyta</taxon>
        <taxon>Embryophyta</taxon>
        <taxon>Tracheophyta</taxon>
        <taxon>Spermatophyta</taxon>
        <taxon>Magnoliopsida</taxon>
        <taxon>Ranunculales</taxon>
        <taxon>Menispermaceae</taxon>
        <taxon>Menispermoideae</taxon>
        <taxon>Cissampelideae</taxon>
        <taxon>Stephania</taxon>
    </lineage>
</organism>
<dbReference type="EMBL" id="JBBNAG010000013">
    <property type="protein sequence ID" value="KAK9083132.1"/>
    <property type="molecule type" value="Genomic_DNA"/>
</dbReference>
<proteinExistence type="predicted"/>
<accession>A0AAP0E2I1</accession>
<evidence type="ECO:0000313" key="1">
    <source>
        <dbReference type="EMBL" id="KAK9083132.1"/>
    </source>
</evidence>
<evidence type="ECO:0000313" key="2">
    <source>
        <dbReference type="Proteomes" id="UP001419268"/>
    </source>
</evidence>